<evidence type="ECO:0000256" key="1">
    <source>
        <dbReference type="SAM" id="Phobius"/>
    </source>
</evidence>
<reference evidence="2" key="2">
    <citation type="journal article" date="2015" name="Fish Shellfish Immunol.">
        <title>Early steps in the European eel (Anguilla anguilla)-Vibrio vulnificus interaction in the gills: Role of the RtxA13 toxin.</title>
        <authorList>
            <person name="Callol A."/>
            <person name="Pajuelo D."/>
            <person name="Ebbesson L."/>
            <person name="Teles M."/>
            <person name="MacKenzie S."/>
            <person name="Amaro C."/>
        </authorList>
    </citation>
    <scope>NUCLEOTIDE SEQUENCE</scope>
</reference>
<accession>A0A0E9P625</accession>
<evidence type="ECO:0000313" key="2">
    <source>
        <dbReference type="EMBL" id="JAG99928.1"/>
    </source>
</evidence>
<dbReference type="AlphaFoldDB" id="A0A0E9P625"/>
<organism evidence="2">
    <name type="scientific">Anguilla anguilla</name>
    <name type="common">European freshwater eel</name>
    <name type="synonym">Muraena anguilla</name>
    <dbReference type="NCBI Taxonomy" id="7936"/>
    <lineage>
        <taxon>Eukaryota</taxon>
        <taxon>Metazoa</taxon>
        <taxon>Chordata</taxon>
        <taxon>Craniata</taxon>
        <taxon>Vertebrata</taxon>
        <taxon>Euteleostomi</taxon>
        <taxon>Actinopterygii</taxon>
        <taxon>Neopterygii</taxon>
        <taxon>Teleostei</taxon>
        <taxon>Anguilliformes</taxon>
        <taxon>Anguillidae</taxon>
        <taxon>Anguilla</taxon>
    </lineage>
</organism>
<dbReference type="EMBL" id="GBXM01108648">
    <property type="protein sequence ID" value="JAG99928.1"/>
    <property type="molecule type" value="Transcribed_RNA"/>
</dbReference>
<proteinExistence type="predicted"/>
<name>A0A0E9P625_ANGAN</name>
<keyword evidence="1" id="KW-1133">Transmembrane helix</keyword>
<sequence>MSEFISHHFESQFLLSCPHCSTQEDGVSFSVHHVYVLLSSTCSRLLILPLLLLFLSRSC</sequence>
<keyword evidence="1" id="KW-0472">Membrane</keyword>
<feature type="transmembrane region" description="Helical" evidence="1">
    <location>
        <begin position="34"/>
        <end position="55"/>
    </location>
</feature>
<keyword evidence="1" id="KW-0812">Transmembrane</keyword>
<protein>
    <submittedName>
        <fullName evidence="2">Uncharacterized protein</fullName>
    </submittedName>
</protein>
<reference evidence="2" key="1">
    <citation type="submission" date="2014-11" db="EMBL/GenBank/DDBJ databases">
        <authorList>
            <person name="Amaro Gonzalez C."/>
        </authorList>
    </citation>
    <scope>NUCLEOTIDE SEQUENCE</scope>
</reference>